<evidence type="ECO:0000313" key="2">
    <source>
        <dbReference type="EMBL" id="KAL0388059.1"/>
    </source>
</evidence>
<reference evidence="2" key="2">
    <citation type="journal article" date="2024" name="Plant">
        <title>Genomic evolution and insights into agronomic trait innovations of Sesamum species.</title>
        <authorList>
            <person name="Miao H."/>
            <person name="Wang L."/>
            <person name="Qu L."/>
            <person name="Liu H."/>
            <person name="Sun Y."/>
            <person name="Le M."/>
            <person name="Wang Q."/>
            <person name="Wei S."/>
            <person name="Zheng Y."/>
            <person name="Lin W."/>
            <person name="Duan Y."/>
            <person name="Cao H."/>
            <person name="Xiong S."/>
            <person name="Wang X."/>
            <person name="Wei L."/>
            <person name="Li C."/>
            <person name="Ma Q."/>
            <person name="Ju M."/>
            <person name="Zhao R."/>
            <person name="Li G."/>
            <person name="Mu C."/>
            <person name="Tian Q."/>
            <person name="Mei H."/>
            <person name="Zhang T."/>
            <person name="Gao T."/>
            <person name="Zhang H."/>
        </authorList>
    </citation>
    <scope>NUCLEOTIDE SEQUENCE</scope>
    <source>
        <strain evidence="2">G02</strain>
    </source>
</reference>
<protein>
    <submittedName>
        <fullName evidence="2">Uncharacterized protein</fullName>
    </submittedName>
</protein>
<feature type="region of interest" description="Disordered" evidence="1">
    <location>
        <begin position="165"/>
        <end position="192"/>
    </location>
</feature>
<dbReference type="AlphaFoldDB" id="A0AAW2S6M7"/>
<accession>A0AAW2S6M7</accession>
<comment type="caution">
    <text evidence="2">The sequence shown here is derived from an EMBL/GenBank/DDBJ whole genome shotgun (WGS) entry which is preliminary data.</text>
</comment>
<sequence>MAETSAAGAERRGTERQVVPETLQLHGSDHPGMILLSTPLTNTEFVFKGYRASLYLCQDIKKPMAGFRTEAIINLALFTQFLQFLMALGEEFDNVPMLGFENVAMHTRTDYKKDFRGTTKKRTYEDKRSQYCDHCERKGHTRETCFKLHGTPDWYKELAEQRRKQPGGVRGLIADNIERWGAGGQPESKDNT</sequence>
<dbReference type="EMBL" id="JACGWJ010000011">
    <property type="protein sequence ID" value="KAL0388059.1"/>
    <property type="molecule type" value="Genomic_DNA"/>
</dbReference>
<dbReference type="PANTHER" id="PTHR34222">
    <property type="entry name" value="GAG_PRE-INTEGRS DOMAIN-CONTAINING PROTEIN"/>
    <property type="match status" value="1"/>
</dbReference>
<evidence type="ECO:0000256" key="1">
    <source>
        <dbReference type="SAM" id="MobiDB-lite"/>
    </source>
</evidence>
<gene>
    <name evidence="2" type="ORF">Sradi_2687700</name>
</gene>
<reference evidence="2" key="1">
    <citation type="submission" date="2020-06" db="EMBL/GenBank/DDBJ databases">
        <authorList>
            <person name="Li T."/>
            <person name="Hu X."/>
            <person name="Zhang T."/>
            <person name="Song X."/>
            <person name="Zhang H."/>
            <person name="Dai N."/>
            <person name="Sheng W."/>
            <person name="Hou X."/>
            <person name="Wei L."/>
        </authorList>
    </citation>
    <scope>NUCLEOTIDE SEQUENCE</scope>
    <source>
        <strain evidence="2">G02</strain>
        <tissue evidence="2">Leaf</tissue>
    </source>
</reference>
<organism evidence="2">
    <name type="scientific">Sesamum radiatum</name>
    <name type="common">Black benniseed</name>
    <dbReference type="NCBI Taxonomy" id="300843"/>
    <lineage>
        <taxon>Eukaryota</taxon>
        <taxon>Viridiplantae</taxon>
        <taxon>Streptophyta</taxon>
        <taxon>Embryophyta</taxon>
        <taxon>Tracheophyta</taxon>
        <taxon>Spermatophyta</taxon>
        <taxon>Magnoliopsida</taxon>
        <taxon>eudicotyledons</taxon>
        <taxon>Gunneridae</taxon>
        <taxon>Pentapetalae</taxon>
        <taxon>asterids</taxon>
        <taxon>lamiids</taxon>
        <taxon>Lamiales</taxon>
        <taxon>Pedaliaceae</taxon>
        <taxon>Sesamum</taxon>
    </lineage>
</organism>
<proteinExistence type="predicted"/>
<dbReference type="PANTHER" id="PTHR34222:SF99">
    <property type="entry name" value="PROTEIN, PUTATIVE-RELATED"/>
    <property type="match status" value="1"/>
</dbReference>
<name>A0AAW2S6M7_SESRA</name>